<accession>A0AAE0EZ47</accession>
<evidence type="ECO:0000313" key="1">
    <source>
        <dbReference type="EMBL" id="KAK3245813.1"/>
    </source>
</evidence>
<dbReference type="EMBL" id="LGRX02030310">
    <property type="protein sequence ID" value="KAK3245813.1"/>
    <property type="molecule type" value="Genomic_DNA"/>
</dbReference>
<reference evidence="1 2" key="1">
    <citation type="journal article" date="2015" name="Genome Biol. Evol.">
        <title>Comparative Genomics of a Bacterivorous Green Alga Reveals Evolutionary Causalities and Consequences of Phago-Mixotrophic Mode of Nutrition.</title>
        <authorList>
            <person name="Burns J.A."/>
            <person name="Paasch A."/>
            <person name="Narechania A."/>
            <person name="Kim E."/>
        </authorList>
    </citation>
    <scope>NUCLEOTIDE SEQUENCE [LARGE SCALE GENOMIC DNA]</scope>
    <source>
        <strain evidence="1 2">PLY_AMNH</strain>
    </source>
</reference>
<sequence length="120" mass="13285">MHPDNLSDLQREFVKNAALKYLAVNGKPGDSDSKAGNPMECSFSDGDKKAFKGKMTSNMQNWCDNNKFCQVANSKCRFKTGGRKVANAAGVVDKDVAHENNLDERWKSAIKQAFDAEHSK</sequence>
<proteinExistence type="predicted"/>
<dbReference type="Proteomes" id="UP001190700">
    <property type="component" value="Unassembled WGS sequence"/>
</dbReference>
<keyword evidence="2" id="KW-1185">Reference proteome</keyword>
<comment type="caution">
    <text evidence="1">The sequence shown here is derived from an EMBL/GenBank/DDBJ whole genome shotgun (WGS) entry which is preliminary data.</text>
</comment>
<dbReference type="AlphaFoldDB" id="A0AAE0EZ47"/>
<gene>
    <name evidence="1" type="ORF">CYMTET_44634</name>
</gene>
<organism evidence="1 2">
    <name type="scientific">Cymbomonas tetramitiformis</name>
    <dbReference type="NCBI Taxonomy" id="36881"/>
    <lineage>
        <taxon>Eukaryota</taxon>
        <taxon>Viridiplantae</taxon>
        <taxon>Chlorophyta</taxon>
        <taxon>Pyramimonadophyceae</taxon>
        <taxon>Pyramimonadales</taxon>
        <taxon>Pyramimonadaceae</taxon>
        <taxon>Cymbomonas</taxon>
    </lineage>
</organism>
<protein>
    <submittedName>
        <fullName evidence="1">Uncharacterized protein</fullName>
    </submittedName>
</protein>
<name>A0AAE0EZ47_9CHLO</name>
<evidence type="ECO:0000313" key="2">
    <source>
        <dbReference type="Proteomes" id="UP001190700"/>
    </source>
</evidence>